<keyword evidence="3" id="KW-0809">Transit peptide</keyword>
<dbReference type="PANTHER" id="PTHR12810:SF0">
    <property type="entry name" value="SMALL RIBOSOMAL SUBUNIT PROTEIN MS29"/>
    <property type="match status" value="1"/>
</dbReference>
<keyword evidence="6" id="KW-0687">Ribonucleoprotein</keyword>
<proteinExistence type="inferred from homology"/>
<feature type="region of interest" description="Disordered" evidence="8">
    <location>
        <begin position="1"/>
        <end position="34"/>
    </location>
</feature>
<evidence type="ECO:0000256" key="8">
    <source>
        <dbReference type="SAM" id="MobiDB-lite"/>
    </source>
</evidence>
<reference evidence="10" key="1">
    <citation type="journal article" date="2018" name="Nat. Microbiol.">
        <title>Leveraging single-cell genomics to expand the fungal tree of life.</title>
        <authorList>
            <person name="Ahrendt S.R."/>
            <person name="Quandt C.A."/>
            <person name="Ciobanu D."/>
            <person name="Clum A."/>
            <person name="Salamov A."/>
            <person name="Andreopoulos B."/>
            <person name="Cheng J.F."/>
            <person name="Woyke T."/>
            <person name="Pelin A."/>
            <person name="Henrissat B."/>
            <person name="Reynolds N.K."/>
            <person name="Benny G.L."/>
            <person name="Smith M.E."/>
            <person name="James T.Y."/>
            <person name="Grigoriev I.V."/>
        </authorList>
    </citation>
    <scope>NUCLEOTIDE SEQUENCE [LARGE SCALE GENOMIC DNA]</scope>
    <source>
        <strain evidence="10">RSA 1356</strain>
    </source>
</reference>
<protein>
    <recommendedName>
        <fullName evidence="7">Small ribosomal subunit protein mS29</fullName>
    </recommendedName>
</protein>
<evidence type="ECO:0000256" key="6">
    <source>
        <dbReference type="ARBA" id="ARBA00023274"/>
    </source>
</evidence>
<dbReference type="STRING" id="78915.A0A4P9XKV0"/>
<dbReference type="Pfam" id="PF10236">
    <property type="entry name" value="DAP3"/>
    <property type="match status" value="1"/>
</dbReference>
<name>A0A4P9XKV0_9FUNG</name>
<dbReference type="GO" id="GO:0005763">
    <property type="term" value="C:mitochondrial small ribosomal subunit"/>
    <property type="evidence" value="ECO:0007669"/>
    <property type="project" value="TreeGrafter"/>
</dbReference>
<dbReference type="AlphaFoldDB" id="A0A4P9XKV0"/>
<dbReference type="OrthoDB" id="274828at2759"/>
<evidence type="ECO:0000256" key="5">
    <source>
        <dbReference type="ARBA" id="ARBA00023128"/>
    </source>
</evidence>
<feature type="compositionally biased region" description="Basic residues" evidence="8">
    <location>
        <begin position="1"/>
        <end position="11"/>
    </location>
</feature>
<dbReference type="EMBL" id="KZ992891">
    <property type="protein sequence ID" value="RKP06395.1"/>
    <property type="molecule type" value="Genomic_DNA"/>
</dbReference>
<organism evidence="9 10">
    <name type="scientific">Thamnocephalis sphaerospora</name>
    <dbReference type="NCBI Taxonomy" id="78915"/>
    <lineage>
        <taxon>Eukaryota</taxon>
        <taxon>Fungi</taxon>
        <taxon>Fungi incertae sedis</taxon>
        <taxon>Zoopagomycota</taxon>
        <taxon>Zoopagomycotina</taxon>
        <taxon>Zoopagomycetes</taxon>
        <taxon>Zoopagales</taxon>
        <taxon>Sigmoideomycetaceae</taxon>
        <taxon>Thamnocephalis</taxon>
    </lineage>
</organism>
<keyword evidence="5" id="KW-0496">Mitochondrion</keyword>
<evidence type="ECO:0000256" key="7">
    <source>
        <dbReference type="ARBA" id="ARBA00035140"/>
    </source>
</evidence>
<evidence type="ECO:0000313" key="10">
    <source>
        <dbReference type="Proteomes" id="UP000271241"/>
    </source>
</evidence>
<evidence type="ECO:0000256" key="3">
    <source>
        <dbReference type="ARBA" id="ARBA00022946"/>
    </source>
</evidence>
<evidence type="ECO:0000256" key="2">
    <source>
        <dbReference type="ARBA" id="ARBA00009863"/>
    </source>
</evidence>
<dbReference type="GO" id="GO:0003735">
    <property type="term" value="F:structural constituent of ribosome"/>
    <property type="evidence" value="ECO:0007669"/>
    <property type="project" value="TreeGrafter"/>
</dbReference>
<keyword evidence="4" id="KW-0689">Ribosomal protein</keyword>
<evidence type="ECO:0000256" key="1">
    <source>
        <dbReference type="ARBA" id="ARBA00004173"/>
    </source>
</evidence>
<evidence type="ECO:0000313" key="9">
    <source>
        <dbReference type="EMBL" id="RKP06395.1"/>
    </source>
</evidence>
<sequence>MAAQKVKHVQKKAQSFKSKKKQAEDSSADAVTSRRMEAIADAPKIDLREFQPELLDNSVQREVMRLPEEIVKRIGGINGLPKDLGKDLRTTYNSALMVRKETLDLLQLTEAAAKESATDEQSKHLRIVLGGESGVGKSATLLQAVSHCLSTEWFVLYVPNAIQWVDGRHPYAPVSDGANEYTQAKLTQSVLAGVKQMNAEALTKLHTTRDHAIGATLLPKGASLEQLVDAGIANGAAANGVWQALIDELVTTKELPVLVAVDGLNAFYTPADYHHPDSTQVMPKQLQLVKPLVELFEGQRVLQHGIAIGALSFRDARYGKQHPTPTGKSRLLQMPISRLGASQFPIDPALPDWLAQTRSLEFAEVNQQGKGHIVRVGDDLARYVARSLKCLGKSRPKLELADTLGKQTQRTNTAETSVLQRQAADPYVMLAPVLQLAMETLYLIHSSAYLWTEHSRQLVHSAAALCAISYWLEQRCLGASTQFSTFARDLRAVSSLLWAQYLSEK</sequence>
<keyword evidence="10" id="KW-1185">Reference proteome</keyword>
<dbReference type="InterPro" id="IPR019368">
    <property type="entry name" value="Ribosomal_mS29"/>
</dbReference>
<evidence type="ECO:0000256" key="4">
    <source>
        <dbReference type="ARBA" id="ARBA00022980"/>
    </source>
</evidence>
<accession>A0A4P9XKV0</accession>
<comment type="subcellular location">
    <subcellularLocation>
        <location evidence="1">Mitochondrion</location>
    </subcellularLocation>
</comment>
<dbReference type="PANTHER" id="PTHR12810">
    <property type="entry name" value="MITOCHONDRIAL 28S RIBOSOMAL PROTEIN S29"/>
    <property type="match status" value="1"/>
</dbReference>
<comment type="similarity">
    <text evidence="2">Belongs to the mitochondrion-specific ribosomal protein mS29 family.</text>
</comment>
<gene>
    <name evidence="9" type="ORF">THASP1DRAFT_31780</name>
</gene>
<dbReference type="Proteomes" id="UP000271241">
    <property type="component" value="Unassembled WGS sequence"/>
</dbReference>